<comment type="caution">
    <text evidence="2">The sequence shown here is derived from an EMBL/GenBank/DDBJ whole genome shotgun (WGS) entry which is preliminary data.</text>
</comment>
<sequence>MSKDTKIAIIGAGVSGLVAAMNLEKHGYKPSIYEASDRVGGRVKTDYIDGLAYDHGFQVLLTEYPAAKKYLDLELLDLVYFRPGSVIFYKNAKAIIGDPLRDKSLLFSTIFSKIGTLSDKIKILKLRNEIKKKSLDDIFRAEEKTTLQYLKDFGFSDQVIENFFQPFFTGIFLENQLVTSSRKFEFVYQLFSTGSAAIPSKGIQAIPNQLSAKLKQTQFHFNTPVKQVNNTSLSLLNGDEAKFDYVIIAAEAAKIIPNLPDLQEWKSVENLYFEVENKVIDSTIIGLMSNQLKSLVNNIHYSNSLINNHYLLSVSVVKAHELSDQELINQVIKELEHIAKIRVVEFKKLYRIKNALPKMQSVSYMLPKSETQLKEKIFLAGDHLANGSLNAAMLNGESAALAVIEKIEKGRLDIGS</sequence>
<dbReference type="Proteomes" id="UP000643701">
    <property type="component" value="Unassembled WGS sequence"/>
</dbReference>
<dbReference type="AlphaFoldDB" id="A0A967DZK9"/>
<dbReference type="PRINTS" id="PR00419">
    <property type="entry name" value="ADXRDTASE"/>
</dbReference>
<dbReference type="InterPro" id="IPR036188">
    <property type="entry name" value="FAD/NAD-bd_sf"/>
</dbReference>
<dbReference type="Pfam" id="PF01593">
    <property type="entry name" value="Amino_oxidase"/>
    <property type="match status" value="1"/>
</dbReference>
<feature type="domain" description="Amine oxidase" evidence="1">
    <location>
        <begin position="14"/>
        <end position="404"/>
    </location>
</feature>
<evidence type="ECO:0000313" key="3">
    <source>
        <dbReference type="Proteomes" id="UP000643701"/>
    </source>
</evidence>
<gene>
    <name evidence="2" type="ORF">G7034_05050</name>
</gene>
<dbReference type="GO" id="GO:0016491">
    <property type="term" value="F:oxidoreductase activity"/>
    <property type="evidence" value="ECO:0007669"/>
    <property type="project" value="InterPro"/>
</dbReference>
<keyword evidence="3" id="KW-1185">Reference proteome</keyword>
<protein>
    <submittedName>
        <fullName evidence="2">FAD-dependent oxidoreductase</fullName>
    </submittedName>
</protein>
<dbReference type="SUPFAM" id="SSF51905">
    <property type="entry name" value="FAD/NAD(P)-binding domain"/>
    <property type="match status" value="1"/>
</dbReference>
<dbReference type="InterPro" id="IPR002937">
    <property type="entry name" value="Amino_oxidase"/>
</dbReference>
<evidence type="ECO:0000313" key="2">
    <source>
        <dbReference type="EMBL" id="NGZ89617.1"/>
    </source>
</evidence>
<dbReference type="Gene3D" id="3.50.50.60">
    <property type="entry name" value="FAD/NAD(P)-binding domain"/>
    <property type="match status" value="1"/>
</dbReference>
<proteinExistence type="predicted"/>
<accession>A0A967DZK9</accession>
<dbReference type="RefSeq" id="WP_166399878.1">
    <property type="nucleotide sequence ID" value="NZ_JAANAS010000039.1"/>
</dbReference>
<reference evidence="2" key="1">
    <citation type="submission" date="2020-03" db="EMBL/GenBank/DDBJ databases">
        <title>Psychroflexus Maritimus sp. nov., isolate from marine sediment.</title>
        <authorList>
            <person name="Zhong Y.-L."/>
        </authorList>
    </citation>
    <scope>NUCLEOTIDE SEQUENCE</scope>
    <source>
        <strain evidence="2">C1</strain>
    </source>
</reference>
<dbReference type="EMBL" id="JAANAS010000039">
    <property type="protein sequence ID" value="NGZ89617.1"/>
    <property type="molecule type" value="Genomic_DNA"/>
</dbReference>
<dbReference type="PANTHER" id="PTHR42841">
    <property type="entry name" value="AMINE OXIDASE"/>
    <property type="match status" value="1"/>
</dbReference>
<evidence type="ECO:0000259" key="1">
    <source>
        <dbReference type="Pfam" id="PF01593"/>
    </source>
</evidence>
<name>A0A967DZK9_9FLAO</name>
<organism evidence="2 3">
    <name type="scientific">Psychroflexus maritimus</name>
    <dbReference type="NCBI Taxonomy" id="2714865"/>
    <lineage>
        <taxon>Bacteria</taxon>
        <taxon>Pseudomonadati</taxon>
        <taxon>Bacteroidota</taxon>
        <taxon>Flavobacteriia</taxon>
        <taxon>Flavobacteriales</taxon>
        <taxon>Flavobacteriaceae</taxon>
        <taxon>Psychroflexus</taxon>
    </lineage>
</organism>